<dbReference type="GO" id="GO:0061630">
    <property type="term" value="F:ubiquitin protein ligase activity"/>
    <property type="evidence" value="ECO:0007669"/>
    <property type="project" value="TreeGrafter"/>
</dbReference>
<dbReference type="SUPFAM" id="SSF57850">
    <property type="entry name" value="RING/U-box"/>
    <property type="match status" value="1"/>
</dbReference>
<dbReference type="InterPro" id="IPR052639">
    <property type="entry name" value="TRAIP_ubiq-protein_ligase"/>
</dbReference>
<dbReference type="GO" id="GO:0016567">
    <property type="term" value="P:protein ubiquitination"/>
    <property type="evidence" value="ECO:0007669"/>
    <property type="project" value="TreeGrafter"/>
</dbReference>
<dbReference type="PANTHER" id="PTHR46569:SF1">
    <property type="entry name" value="E3 UBIQUITIN-PROTEIN LIGASE RFWD3-RELATED"/>
    <property type="match status" value="1"/>
</dbReference>
<dbReference type="PANTHER" id="PTHR46569">
    <property type="entry name" value="E3 UBIQUITIN-PROTEIN LIGASE TRAIP"/>
    <property type="match status" value="1"/>
</dbReference>
<evidence type="ECO:0000256" key="2">
    <source>
        <dbReference type="ARBA" id="ARBA00022833"/>
    </source>
</evidence>
<dbReference type="STRING" id="67801.A0A1B0BS79"/>
<dbReference type="AlphaFoldDB" id="A0A1B0BS79"/>
<proteinExistence type="predicted"/>
<organism evidence="6 7">
    <name type="scientific">Glossina palpalis gambiensis</name>
    <dbReference type="NCBI Taxonomy" id="67801"/>
    <lineage>
        <taxon>Eukaryota</taxon>
        <taxon>Metazoa</taxon>
        <taxon>Ecdysozoa</taxon>
        <taxon>Arthropoda</taxon>
        <taxon>Hexapoda</taxon>
        <taxon>Insecta</taxon>
        <taxon>Pterygota</taxon>
        <taxon>Neoptera</taxon>
        <taxon>Endopterygota</taxon>
        <taxon>Diptera</taxon>
        <taxon>Brachycera</taxon>
        <taxon>Muscomorpha</taxon>
        <taxon>Hippoboscoidea</taxon>
        <taxon>Glossinidae</taxon>
        <taxon>Glossina</taxon>
    </lineage>
</organism>
<evidence type="ECO:0000313" key="7">
    <source>
        <dbReference type="Proteomes" id="UP000092460"/>
    </source>
</evidence>
<evidence type="ECO:0000313" key="6">
    <source>
        <dbReference type="EnsemblMetazoa" id="GPPI038957-PA"/>
    </source>
</evidence>
<accession>A0A1B0BS79</accession>
<name>A0A1B0BS79_9MUSC</name>
<dbReference type="Pfam" id="PF13639">
    <property type="entry name" value="zf-RING_2"/>
    <property type="match status" value="1"/>
</dbReference>
<dbReference type="EnsemblMetazoa" id="GPPI038957-RA">
    <property type="protein sequence ID" value="GPPI038957-PA"/>
    <property type="gene ID" value="GPPI038957"/>
</dbReference>
<dbReference type="GO" id="GO:0090734">
    <property type="term" value="C:site of DNA damage"/>
    <property type="evidence" value="ECO:0007669"/>
    <property type="project" value="TreeGrafter"/>
</dbReference>
<sequence>MELSPGAFCSICFESFTASHLIYFIACGHVFHGQCIERWMLRSINCPECRRPFNFIQKLFLNFEDDSKIQSYVGELKKLRDKLHESEKKLFNMQKQYIVCQNQFVNMQKQYIVCQNQFVNMQKQCTVSENKVRELEKEMDNVRRYAEALRRQNGSKQTEDYGASNSSMNVMFDNCFERELAGIPFWYGNVMFDNCFERELAGVHEADYYAEDPFLVRDLELQLQPYGSWREY</sequence>
<evidence type="ECO:0000256" key="3">
    <source>
        <dbReference type="PROSITE-ProRule" id="PRU00175"/>
    </source>
</evidence>
<dbReference type="InterPro" id="IPR013083">
    <property type="entry name" value="Znf_RING/FYVE/PHD"/>
</dbReference>
<feature type="domain" description="RING-type" evidence="5">
    <location>
        <begin position="9"/>
        <end position="50"/>
    </location>
</feature>
<keyword evidence="1 3" id="KW-0479">Metal-binding</keyword>
<reference evidence="6" key="2">
    <citation type="submission" date="2020-05" db="UniProtKB">
        <authorList>
            <consortium name="EnsemblMetazoa"/>
        </authorList>
    </citation>
    <scope>IDENTIFICATION</scope>
    <source>
        <strain evidence="6">IAEA</strain>
    </source>
</reference>
<dbReference type="SMART" id="SM00184">
    <property type="entry name" value="RING"/>
    <property type="match status" value="1"/>
</dbReference>
<dbReference type="Proteomes" id="UP000092460">
    <property type="component" value="Unassembled WGS sequence"/>
</dbReference>
<feature type="coiled-coil region" evidence="4">
    <location>
        <begin position="69"/>
        <end position="152"/>
    </location>
</feature>
<evidence type="ECO:0000256" key="4">
    <source>
        <dbReference type="SAM" id="Coils"/>
    </source>
</evidence>
<dbReference type="GO" id="GO:0005634">
    <property type="term" value="C:nucleus"/>
    <property type="evidence" value="ECO:0007669"/>
    <property type="project" value="TreeGrafter"/>
</dbReference>
<dbReference type="PROSITE" id="PS50089">
    <property type="entry name" value="ZF_RING_2"/>
    <property type="match status" value="1"/>
</dbReference>
<evidence type="ECO:0000259" key="5">
    <source>
        <dbReference type="PROSITE" id="PS50089"/>
    </source>
</evidence>
<evidence type="ECO:0000256" key="1">
    <source>
        <dbReference type="ARBA" id="ARBA00022771"/>
    </source>
</evidence>
<keyword evidence="2" id="KW-0862">Zinc</keyword>
<dbReference type="InterPro" id="IPR001841">
    <property type="entry name" value="Znf_RING"/>
</dbReference>
<reference evidence="7" key="1">
    <citation type="submission" date="2015-01" db="EMBL/GenBank/DDBJ databases">
        <authorList>
            <person name="Aksoy S."/>
            <person name="Warren W."/>
            <person name="Wilson R.K."/>
        </authorList>
    </citation>
    <scope>NUCLEOTIDE SEQUENCE [LARGE SCALE GENOMIC DNA]</scope>
    <source>
        <strain evidence="7">IAEA</strain>
    </source>
</reference>
<dbReference type="VEuPathDB" id="VectorBase:GPPI038957"/>
<dbReference type="Gene3D" id="3.30.40.10">
    <property type="entry name" value="Zinc/RING finger domain, C3HC4 (zinc finger)"/>
    <property type="match status" value="1"/>
</dbReference>
<keyword evidence="7" id="KW-1185">Reference proteome</keyword>
<dbReference type="GO" id="GO:0008270">
    <property type="term" value="F:zinc ion binding"/>
    <property type="evidence" value="ECO:0007669"/>
    <property type="project" value="UniProtKB-KW"/>
</dbReference>
<keyword evidence="1 3" id="KW-0863">Zinc-finger</keyword>
<keyword evidence="4" id="KW-0175">Coiled coil</keyword>
<dbReference type="GO" id="GO:0031297">
    <property type="term" value="P:replication fork processing"/>
    <property type="evidence" value="ECO:0007669"/>
    <property type="project" value="TreeGrafter"/>
</dbReference>
<dbReference type="EMBL" id="JXJN01019540">
    <property type="status" value="NOT_ANNOTATED_CDS"/>
    <property type="molecule type" value="Genomic_DNA"/>
</dbReference>
<protein>
    <recommendedName>
        <fullName evidence="5">RING-type domain-containing protein</fullName>
    </recommendedName>
</protein>